<dbReference type="InterPro" id="IPR045851">
    <property type="entry name" value="AMP-bd_C_sf"/>
</dbReference>
<evidence type="ECO:0000313" key="1">
    <source>
        <dbReference type="EMBL" id="GAG69056.1"/>
    </source>
</evidence>
<dbReference type="AlphaFoldDB" id="X1BAR3"/>
<comment type="caution">
    <text evidence="1">The sequence shown here is derived from an EMBL/GenBank/DDBJ whole genome shotgun (WGS) entry which is preliminary data.</text>
</comment>
<name>X1BAR3_9ZZZZ</name>
<reference evidence="1" key="1">
    <citation type="journal article" date="2014" name="Front. Microbiol.">
        <title>High frequency of phylogenetically diverse reductive dehalogenase-homologous genes in deep subseafloor sedimentary metagenomes.</title>
        <authorList>
            <person name="Kawai M."/>
            <person name="Futagami T."/>
            <person name="Toyoda A."/>
            <person name="Takaki Y."/>
            <person name="Nishi S."/>
            <person name="Hori S."/>
            <person name="Arai W."/>
            <person name="Tsubouchi T."/>
            <person name="Morono Y."/>
            <person name="Uchiyama I."/>
            <person name="Ito T."/>
            <person name="Fujiyama A."/>
            <person name="Inagaki F."/>
            <person name="Takami H."/>
        </authorList>
    </citation>
    <scope>NUCLEOTIDE SEQUENCE</scope>
    <source>
        <strain evidence="1">Expedition CK06-06</strain>
    </source>
</reference>
<dbReference type="Gene3D" id="3.30.300.30">
    <property type="match status" value="1"/>
</dbReference>
<proteinExistence type="predicted"/>
<dbReference type="EMBL" id="BART01002856">
    <property type="protein sequence ID" value="GAG69056.1"/>
    <property type="molecule type" value="Genomic_DNA"/>
</dbReference>
<sequence>IIAWAKERLAAYKRPKEVDIVSELPVSTAGKVLRRELRAKELEKRGLS</sequence>
<organism evidence="1">
    <name type="scientific">marine sediment metagenome</name>
    <dbReference type="NCBI Taxonomy" id="412755"/>
    <lineage>
        <taxon>unclassified sequences</taxon>
        <taxon>metagenomes</taxon>
        <taxon>ecological metagenomes</taxon>
    </lineage>
</organism>
<protein>
    <recommendedName>
        <fullName evidence="2">AMP-binding enzyme C-terminal domain-containing protein</fullName>
    </recommendedName>
</protein>
<dbReference type="SUPFAM" id="SSF56801">
    <property type="entry name" value="Acetyl-CoA synthetase-like"/>
    <property type="match status" value="1"/>
</dbReference>
<accession>X1BAR3</accession>
<evidence type="ECO:0008006" key="2">
    <source>
        <dbReference type="Google" id="ProtNLM"/>
    </source>
</evidence>
<feature type="non-terminal residue" evidence="1">
    <location>
        <position position="1"/>
    </location>
</feature>
<gene>
    <name evidence="1" type="ORF">S01H4_08357</name>
</gene>